<reference evidence="6 7" key="1">
    <citation type="submission" date="2015-12" db="EMBL/GenBank/DDBJ databases">
        <title>Draft genome sequence of Acidibacillus ferrooxidans ITV001, isolated from a chalcopyrite acid mine drainage site in Brazil.</title>
        <authorList>
            <person name="Dall'Agnol H."/>
            <person name="Nancucheo I."/>
            <person name="Johnson B."/>
            <person name="Oliveira R."/>
            <person name="Leite L."/>
            <person name="Pylro V."/>
            <person name="Nunes G.L."/>
            <person name="Tzotzos G."/>
            <person name="Fernandes G.R."/>
            <person name="Dutra J."/>
            <person name="Orellana S.C."/>
            <person name="Oliveira G."/>
        </authorList>
    </citation>
    <scope>NUCLEOTIDE SEQUENCE [LARGE SCALE GENOMIC DNA]</scope>
    <source>
        <strain evidence="7">ITV01</strain>
    </source>
</reference>
<evidence type="ECO:0000313" key="6">
    <source>
        <dbReference type="EMBL" id="KUO97049.1"/>
    </source>
</evidence>
<dbReference type="Pfam" id="PF01420">
    <property type="entry name" value="Methylase_S"/>
    <property type="match status" value="1"/>
</dbReference>
<comment type="similarity">
    <text evidence="1">Belongs to the type-I restriction system S methylase family.</text>
</comment>
<dbReference type="InterPro" id="IPR044946">
    <property type="entry name" value="Restrct_endonuc_typeI_TRD_sf"/>
</dbReference>
<dbReference type="PANTHER" id="PTHR30408">
    <property type="entry name" value="TYPE-1 RESTRICTION ENZYME ECOKI SPECIFICITY PROTEIN"/>
    <property type="match status" value="1"/>
</dbReference>
<evidence type="ECO:0000313" key="7">
    <source>
        <dbReference type="Proteomes" id="UP000053557"/>
    </source>
</evidence>
<dbReference type="REBASE" id="147134">
    <property type="entry name" value="S.AfeITV01ORF12060P"/>
</dbReference>
<dbReference type="PANTHER" id="PTHR30408:SF13">
    <property type="entry name" value="TYPE I RESTRICTION ENZYME HINDI SPECIFICITY SUBUNIT"/>
    <property type="match status" value="1"/>
</dbReference>
<dbReference type="Gene3D" id="3.90.220.20">
    <property type="entry name" value="DNA methylase specificity domains"/>
    <property type="match status" value="2"/>
</dbReference>
<dbReference type="RefSeq" id="WP_067711395.1">
    <property type="nucleotide sequence ID" value="NZ_LPVJ01000006.1"/>
</dbReference>
<evidence type="ECO:0000256" key="2">
    <source>
        <dbReference type="ARBA" id="ARBA00022747"/>
    </source>
</evidence>
<evidence type="ECO:0000256" key="4">
    <source>
        <dbReference type="SAM" id="Coils"/>
    </source>
</evidence>
<sequence length="401" mass="45564">MKTCFEIIDISLQAVCALVTDGTHDSPKIRDTGIPFIKGKNISSGVINFNDCDFISEEDHEICKKRVKPEVGDVLLANIGSVGDVARVTSEQEFSIKNVALLRPNPSQVNSLFFYYITRSSEFKKGILNLRLGSAQPYISLENLRSFRIQIPVDKSKQYEIANVLRQYDNLIANNRRRIELLEQAARLLYKEWFVHFRFPGHELVKIVDGVPDGWSRVTLVNLCHDIRVSIDPSSVPSETPYIGLEHIPRRSITLSEWGHSREVASNKFTFKAGDILFGKIRPYFHKVGFALVDGITSSDAIVVRSVESKLQQYCLTLLSSDEFVSLASKTVREGSKMPRADWNYLQKCKFLRPADKTLEEFNLIIEPMVEQMRTLALQSRRLAEARDLLLPRLMNGEIAI</sequence>
<keyword evidence="7" id="KW-1185">Reference proteome</keyword>
<dbReference type="EMBL" id="LPVJ01000006">
    <property type="protein sequence ID" value="KUO97049.1"/>
    <property type="molecule type" value="Genomic_DNA"/>
</dbReference>
<name>A0A101XT98_9BACL</name>
<dbReference type="GO" id="GO:0003677">
    <property type="term" value="F:DNA binding"/>
    <property type="evidence" value="ECO:0007669"/>
    <property type="project" value="UniProtKB-KW"/>
</dbReference>
<dbReference type="InterPro" id="IPR052021">
    <property type="entry name" value="Type-I_RS_S_subunit"/>
</dbReference>
<keyword evidence="4" id="KW-0175">Coiled coil</keyword>
<accession>A0A101XT98</accession>
<evidence type="ECO:0000259" key="5">
    <source>
        <dbReference type="Pfam" id="PF01420"/>
    </source>
</evidence>
<gene>
    <name evidence="6" type="ORF">ATW55_12055</name>
</gene>
<feature type="domain" description="Type I restriction modification DNA specificity" evidence="5">
    <location>
        <begin position="31"/>
        <end position="184"/>
    </location>
</feature>
<proteinExistence type="inferred from homology"/>
<comment type="caution">
    <text evidence="6">The sequence shown here is derived from an EMBL/GenBank/DDBJ whole genome shotgun (WGS) entry which is preliminary data.</text>
</comment>
<dbReference type="GO" id="GO:0009307">
    <property type="term" value="P:DNA restriction-modification system"/>
    <property type="evidence" value="ECO:0007669"/>
    <property type="project" value="UniProtKB-KW"/>
</dbReference>
<dbReference type="OrthoDB" id="9795776at2"/>
<dbReference type="Proteomes" id="UP000053557">
    <property type="component" value="Unassembled WGS sequence"/>
</dbReference>
<feature type="coiled-coil region" evidence="4">
    <location>
        <begin position="165"/>
        <end position="192"/>
    </location>
</feature>
<dbReference type="InterPro" id="IPR000055">
    <property type="entry name" value="Restrct_endonuc_typeI_TRD"/>
</dbReference>
<dbReference type="CDD" id="cd17246">
    <property type="entry name" value="RMtype1_S_SonII-TRD2-CR2_like"/>
    <property type="match status" value="1"/>
</dbReference>
<dbReference type="AlphaFoldDB" id="A0A101XT98"/>
<evidence type="ECO:0000256" key="3">
    <source>
        <dbReference type="ARBA" id="ARBA00023125"/>
    </source>
</evidence>
<organism evidence="6 7">
    <name type="scientific">Ferroacidibacillus organovorans</name>
    <dbReference type="NCBI Taxonomy" id="1765683"/>
    <lineage>
        <taxon>Bacteria</taxon>
        <taxon>Bacillati</taxon>
        <taxon>Bacillota</taxon>
        <taxon>Bacilli</taxon>
        <taxon>Bacillales</taxon>
        <taxon>Alicyclobacillaceae</taxon>
        <taxon>Ferroacidibacillus</taxon>
    </lineage>
</organism>
<evidence type="ECO:0000256" key="1">
    <source>
        <dbReference type="ARBA" id="ARBA00010923"/>
    </source>
</evidence>
<keyword evidence="2" id="KW-0680">Restriction system</keyword>
<keyword evidence="3" id="KW-0238">DNA-binding</keyword>
<protein>
    <recommendedName>
        <fullName evidence="5">Type I restriction modification DNA specificity domain-containing protein</fullName>
    </recommendedName>
</protein>
<dbReference type="SUPFAM" id="SSF116734">
    <property type="entry name" value="DNA methylase specificity domain"/>
    <property type="match status" value="2"/>
</dbReference>